<keyword evidence="4" id="KW-0653">Protein transport</keyword>
<comment type="function">
    <text evidence="4">Component of the exocyst complex involved in the docking of exocytic vesicles with fusion sites on the plasma membrane.</text>
</comment>
<dbReference type="GO" id="GO:0006893">
    <property type="term" value="P:Golgi to plasma membrane transport"/>
    <property type="evidence" value="ECO:0007669"/>
    <property type="project" value="UniProtKB-UniRule"/>
</dbReference>
<gene>
    <name evidence="6" type="primary">SEC5B_3</name>
    <name evidence="6" type="ORF">CK203_080997</name>
</gene>
<dbReference type="Proteomes" id="UP000288805">
    <property type="component" value="Unassembled WGS sequence"/>
</dbReference>
<comment type="subunit">
    <text evidence="4">Component of the exocyst complex.</text>
</comment>
<proteinExistence type="inferred from homology"/>
<feature type="domain" description="Exocyst complex component EXOC2/Sec5 N-terminal" evidence="5">
    <location>
        <begin position="8"/>
        <end position="53"/>
    </location>
</feature>
<evidence type="ECO:0000256" key="3">
    <source>
        <dbReference type="ARBA" id="ARBA00022483"/>
    </source>
</evidence>
<evidence type="ECO:0000256" key="4">
    <source>
        <dbReference type="RuleBase" id="RU365069"/>
    </source>
</evidence>
<reference evidence="6 7" key="1">
    <citation type="journal article" date="2018" name="PLoS Genet.">
        <title>Population sequencing reveals clonal diversity and ancestral inbreeding in the grapevine cultivar Chardonnay.</title>
        <authorList>
            <person name="Roach M.J."/>
            <person name="Johnson D.L."/>
            <person name="Bohlmann J."/>
            <person name="van Vuuren H.J."/>
            <person name="Jones S.J."/>
            <person name="Pretorius I.S."/>
            <person name="Schmidt S.A."/>
            <person name="Borneman A.R."/>
        </authorList>
    </citation>
    <scope>NUCLEOTIDE SEQUENCE [LARGE SCALE GENOMIC DNA]</scope>
    <source>
        <strain evidence="7">cv. Chardonnay</strain>
        <tissue evidence="6">Leaf</tissue>
    </source>
</reference>
<sequence length="177" mass="19449">MAMAVANLIRSAAVNYLLDAGIQWGAAPAVKGVRDAAVELLHTLVAVHAEVFVASVLGFILKFSCSPCMEPKISDPFCEVWEAENSQIISWLINSMQARLHLEFDEVRSQMLGKEPFPSFEETLSYVSSEDDHRAVVMKPISQESSVLKTVQESVNSAAIGGRQPCKERVTIEDLNL</sequence>
<dbReference type="GO" id="GO:0000145">
    <property type="term" value="C:exocyst"/>
    <property type="evidence" value="ECO:0007669"/>
    <property type="project" value="UniProtKB-UniRule"/>
</dbReference>
<accession>A0A438EN04</accession>
<name>A0A438EN04_VITVI</name>
<evidence type="ECO:0000259" key="5">
    <source>
        <dbReference type="Pfam" id="PF15469"/>
    </source>
</evidence>
<dbReference type="InterPro" id="IPR039481">
    <property type="entry name" value="EXOC2/Sec5_N_dom"/>
</dbReference>
<keyword evidence="3 4" id="KW-0268">Exocytosis</keyword>
<comment type="similarity">
    <text evidence="1 4">Belongs to the SEC5 family.</text>
</comment>
<dbReference type="Pfam" id="PF15469">
    <property type="entry name" value="Sec5"/>
    <property type="match status" value="1"/>
</dbReference>
<evidence type="ECO:0000256" key="2">
    <source>
        <dbReference type="ARBA" id="ARBA00022448"/>
    </source>
</evidence>
<dbReference type="PANTHER" id="PTHR13043">
    <property type="entry name" value="EXOCYST COMPLEX COMPONENT SEC5"/>
    <property type="match status" value="1"/>
</dbReference>
<dbReference type="InterPro" id="IPR029175">
    <property type="entry name" value="EXOC2/Sec5"/>
</dbReference>
<dbReference type="PANTHER" id="PTHR13043:SF1">
    <property type="entry name" value="EXOCYST COMPLEX COMPONENT 2"/>
    <property type="match status" value="1"/>
</dbReference>
<evidence type="ECO:0000256" key="1">
    <source>
        <dbReference type="ARBA" id="ARBA00010578"/>
    </source>
</evidence>
<evidence type="ECO:0000313" key="6">
    <source>
        <dbReference type="EMBL" id="RVW49062.1"/>
    </source>
</evidence>
<organism evidence="6 7">
    <name type="scientific">Vitis vinifera</name>
    <name type="common">Grape</name>
    <dbReference type="NCBI Taxonomy" id="29760"/>
    <lineage>
        <taxon>Eukaryota</taxon>
        <taxon>Viridiplantae</taxon>
        <taxon>Streptophyta</taxon>
        <taxon>Embryophyta</taxon>
        <taxon>Tracheophyta</taxon>
        <taxon>Spermatophyta</taxon>
        <taxon>Magnoliopsida</taxon>
        <taxon>eudicotyledons</taxon>
        <taxon>Gunneridae</taxon>
        <taxon>Pentapetalae</taxon>
        <taxon>rosids</taxon>
        <taxon>Vitales</taxon>
        <taxon>Vitaceae</taxon>
        <taxon>Viteae</taxon>
        <taxon>Vitis</taxon>
    </lineage>
</organism>
<dbReference type="AlphaFoldDB" id="A0A438EN04"/>
<evidence type="ECO:0000313" key="7">
    <source>
        <dbReference type="Proteomes" id="UP000288805"/>
    </source>
</evidence>
<protein>
    <recommendedName>
        <fullName evidence="4">Exocyst complex component SEC5</fullName>
    </recommendedName>
</protein>
<keyword evidence="2 4" id="KW-0813">Transport</keyword>
<comment type="caution">
    <text evidence="6">The sequence shown here is derived from an EMBL/GenBank/DDBJ whole genome shotgun (WGS) entry which is preliminary data.</text>
</comment>
<dbReference type="EMBL" id="QGNW01001235">
    <property type="protein sequence ID" value="RVW49062.1"/>
    <property type="molecule type" value="Genomic_DNA"/>
</dbReference>
<dbReference type="GO" id="GO:0015031">
    <property type="term" value="P:protein transport"/>
    <property type="evidence" value="ECO:0007669"/>
    <property type="project" value="UniProtKB-KW"/>
</dbReference>
<dbReference type="GO" id="GO:0006887">
    <property type="term" value="P:exocytosis"/>
    <property type="evidence" value="ECO:0007669"/>
    <property type="project" value="UniProtKB-KW"/>
</dbReference>